<comment type="catalytic activity">
    <reaction evidence="6 7">
        <text>dUTP + H2O = dUMP + diphosphate + H(+)</text>
        <dbReference type="Rhea" id="RHEA:10248"/>
        <dbReference type="ChEBI" id="CHEBI:15377"/>
        <dbReference type="ChEBI" id="CHEBI:15378"/>
        <dbReference type="ChEBI" id="CHEBI:33019"/>
        <dbReference type="ChEBI" id="CHEBI:61555"/>
        <dbReference type="ChEBI" id="CHEBI:246422"/>
        <dbReference type="EC" id="3.6.1.23"/>
    </reaction>
</comment>
<evidence type="ECO:0000256" key="6">
    <source>
        <dbReference type="ARBA" id="ARBA00047686"/>
    </source>
</evidence>
<feature type="binding site" evidence="7">
    <location>
        <begin position="87"/>
        <end position="89"/>
    </location>
    <ligand>
        <name>substrate</name>
    </ligand>
</feature>
<comment type="pathway">
    <text evidence="7">Pyrimidine metabolism; dUMP biosynthesis; dUMP from dCTP (dUTP route): step 2/2.</text>
</comment>
<dbReference type="UniPathway" id="UPA00610">
    <property type="reaction ID" value="UER00666"/>
</dbReference>
<dbReference type="EC" id="3.6.1.23" evidence="7"/>
<gene>
    <name evidence="7" type="primary">dut</name>
    <name evidence="9" type="ORF">COS99_01675</name>
</gene>
<evidence type="ECO:0000313" key="9">
    <source>
        <dbReference type="EMBL" id="PIU42150.1"/>
    </source>
</evidence>
<comment type="similarity">
    <text evidence="1 7">Belongs to the dUTPase family.</text>
</comment>
<dbReference type="InterPro" id="IPR008181">
    <property type="entry name" value="dUTPase"/>
</dbReference>
<evidence type="ECO:0000256" key="3">
    <source>
        <dbReference type="ARBA" id="ARBA00022801"/>
    </source>
</evidence>
<dbReference type="EMBL" id="PEWV01000017">
    <property type="protein sequence ID" value="PIU42150.1"/>
    <property type="molecule type" value="Genomic_DNA"/>
</dbReference>
<proteinExistence type="inferred from homology"/>
<dbReference type="Proteomes" id="UP000230052">
    <property type="component" value="Unassembled WGS sequence"/>
</dbReference>
<dbReference type="NCBIfam" id="NF001862">
    <property type="entry name" value="PRK00601.1"/>
    <property type="match status" value="1"/>
</dbReference>
<dbReference type="GO" id="GO:0000287">
    <property type="term" value="F:magnesium ion binding"/>
    <property type="evidence" value="ECO:0007669"/>
    <property type="project" value="UniProtKB-UniRule"/>
</dbReference>
<dbReference type="PANTHER" id="PTHR11241">
    <property type="entry name" value="DEOXYURIDINE 5'-TRIPHOSPHATE NUCLEOTIDOHYDROLASE"/>
    <property type="match status" value="1"/>
</dbReference>
<dbReference type="GO" id="GO:0004170">
    <property type="term" value="F:dUTP diphosphatase activity"/>
    <property type="evidence" value="ECO:0007669"/>
    <property type="project" value="UniProtKB-UniRule"/>
</dbReference>
<feature type="binding site" evidence="7">
    <location>
        <begin position="70"/>
        <end position="72"/>
    </location>
    <ligand>
        <name>substrate</name>
    </ligand>
</feature>
<dbReference type="InterPro" id="IPR029054">
    <property type="entry name" value="dUTPase-like"/>
</dbReference>
<evidence type="ECO:0000256" key="1">
    <source>
        <dbReference type="ARBA" id="ARBA00006581"/>
    </source>
</evidence>
<dbReference type="GO" id="GO:0006226">
    <property type="term" value="P:dUMP biosynthetic process"/>
    <property type="evidence" value="ECO:0007669"/>
    <property type="project" value="UniProtKB-UniRule"/>
</dbReference>
<dbReference type="PANTHER" id="PTHR11241:SF0">
    <property type="entry name" value="DEOXYURIDINE 5'-TRIPHOSPHATE NUCLEOTIDOHYDROLASE"/>
    <property type="match status" value="1"/>
</dbReference>
<dbReference type="GO" id="GO:0046081">
    <property type="term" value="P:dUTP catabolic process"/>
    <property type="evidence" value="ECO:0007669"/>
    <property type="project" value="InterPro"/>
</dbReference>
<keyword evidence="3 7" id="KW-0378">Hydrolase</keyword>
<evidence type="ECO:0000256" key="5">
    <source>
        <dbReference type="ARBA" id="ARBA00023080"/>
    </source>
</evidence>
<accession>A0A2J0L0G4</accession>
<dbReference type="InterPro" id="IPR036157">
    <property type="entry name" value="dUTPase-like_sf"/>
</dbReference>
<dbReference type="Pfam" id="PF00692">
    <property type="entry name" value="dUTPase"/>
    <property type="match status" value="1"/>
</dbReference>
<organism evidence="9 10">
    <name type="scientific">Candidatus Aquitaenariimonas noxiae</name>
    <dbReference type="NCBI Taxonomy" id="1974741"/>
    <lineage>
        <taxon>Bacteria</taxon>
        <taxon>Pseudomonadati</taxon>
        <taxon>Candidatus Omnitrophota</taxon>
        <taxon>Candidatus Aquitaenariimonas</taxon>
    </lineage>
</organism>
<evidence type="ECO:0000256" key="7">
    <source>
        <dbReference type="HAMAP-Rule" id="MF_00116"/>
    </source>
</evidence>
<dbReference type="FunFam" id="2.70.40.10:FF:000002">
    <property type="entry name" value="dUTP diphosphatase"/>
    <property type="match status" value="1"/>
</dbReference>
<name>A0A2J0L0G4_9BACT</name>
<evidence type="ECO:0000256" key="4">
    <source>
        <dbReference type="ARBA" id="ARBA00022842"/>
    </source>
</evidence>
<dbReference type="InterPro" id="IPR033704">
    <property type="entry name" value="dUTPase_trimeric"/>
</dbReference>
<keyword evidence="2 7" id="KW-0479">Metal-binding</keyword>
<comment type="caution">
    <text evidence="9">The sequence shown here is derived from an EMBL/GenBank/DDBJ whole genome shotgun (WGS) entry which is preliminary data.</text>
</comment>
<dbReference type="SUPFAM" id="SSF51283">
    <property type="entry name" value="dUTPase-like"/>
    <property type="match status" value="1"/>
</dbReference>
<dbReference type="AlphaFoldDB" id="A0A2J0L0G4"/>
<evidence type="ECO:0000259" key="8">
    <source>
        <dbReference type="Pfam" id="PF00692"/>
    </source>
</evidence>
<feature type="domain" description="dUTPase-like" evidence="8">
    <location>
        <begin position="19"/>
        <end position="149"/>
    </location>
</feature>
<evidence type="ECO:0000256" key="2">
    <source>
        <dbReference type="ARBA" id="ARBA00022723"/>
    </source>
</evidence>
<dbReference type="NCBIfam" id="TIGR00576">
    <property type="entry name" value="dut"/>
    <property type="match status" value="1"/>
</dbReference>
<comment type="function">
    <text evidence="7">This enzyme is involved in nucleotide metabolism: it produces dUMP, the immediate precursor of thymidine nucleotides and it decreases the intracellular concentration of dUTP so that uracil cannot be incorporated into DNA.</text>
</comment>
<dbReference type="Gene3D" id="2.70.40.10">
    <property type="match status" value="1"/>
</dbReference>
<sequence length="150" mass="16421">MAKKIKIRLRQKEDALDLPLPDYATDGASGMDMYADVKEDVAIDHGEIKLISAGIYISIPEGYEAEVRPRSGLALKHGITLVNTPGTIDSDYRGLVSLIVTNLGKETFVIKRGMRLAQMVIKEVIKAEFEVADELDTTKRFAGGFGHTGI</sequence>
<comment type="cofactor">
    <cofactor evidence="7">
        <name>Mg(2+)</name>
        <dbReference type="ChEBI" id="CHEBI:18420"/>
    </cofactor>
</comment>
<keyword evidence="5 7" id="KW-0546">Nucleotide metabolism</keyword>
<protein>
    <recommendedName>
        <fullName evidence="7">Deoxyuridine 5'-triphosphate nucleotidohydrolase</fullName>
        <shortName evidence="7">dUTPase</shortName>
        <ecNumber evidence="7">3.6.1.23</ecNumber>
    </recommendedName>
    <alternativeName>
        <fullName evidence="7">dUTP pyrophosphatase</fullName>
    </alternativeName>
</protein>
<evidence type="ECO:0000313" key="10">
    <source>
        <dbReference type="Proteomes" id="UP000230052"/>
    </source>
</evidence>
<comment type="caution">
    <text evidence="7">Lacks conserved residue(s) required for the propagation of feature annotation.</text>
</comment>
<keyword evidence="4 7" id="KW-0460">Magnesium</keyword>
<dbReference type="CDD" id="cd07557">
    <property type="entry name" value="trimeric_dUTPase"/>
    <property type="match status" value="1"/>
</dbReference>
<reference evidence="9 10" key="1">
    <citation type="submission" date="2017-09" db="EMBL/GenBank/DDBJ databases">
        <title>Depth-based differentiation of microbial function through sediment-hosted aquifers and enrichment of novel symbionts in the deep terrestrial subsurface.</title>
        <authorList>
            <person name="Probst A.J."/>
            <person name="Ladd B."/>
            <person name="Jarett J.K."/>
            <person name="Geller-Mcgrath D.E."/>
            <person name="Sieber C.M."/>
            <person name="Emerson J.B."/>
            <person name="Anantharaman K."/>
            <person name="Thomas B.C."/>
            <person name="Malmstrom R."/>
            <person name="Stieglmeier M."/>
            <person name="Klingl A."/>
            <person name="Woyke T."/>
            <person name="Ryan C.M."/>
            <person name="Banfield J.F."/>
        </authorList>
    </citation>
    <scope>NUCLEOTIDE SEQUENCE [LARGE SCALE GENOMIC DNA]</scope>
    <source>
        <strain evidence="9">CG07_land_8_20_14_0_80_42_15</strain>
    </source>
</reference>
<feature type="binding site" evidence="7">
    <location>
        <position position="83"/>
    </location>
    <ligand>
        <name>substrate</name>
    </ligand>
</feature>
<dbReference type="HAMAP" id="MF_00116">
    <property type="entry name" value="dUTPase_bact"/>
    <property type="match status" value="1"/>
</dbReference>